<reference evidence="9 10" key="1">
    <citation type="submission" date="2017-07" db="EMBL/GenBank/DDBJ databases">
        <title>Virgibacillus sp. LM2416.</title>
        <authorList>
            <person name="Tak E.J."/>
            <person name="Bae J.-W."/>
        </authorList>
    </citation>
    <scope>NUCLEOTIDE SEQUENCE [LARGE SCALE GENOMIC DNA]</scope>
    <source>
        <strain evidence="9 10">LM2416</strain>
    </source>
</reference>
<feature type="transmembrane region" description="Helical" evidence="7">
    <location>
        <begin position="175"/>
        <end position="194"/>
    </location>
</feature>
<feature type="transmembrane region" description="Helical" evidence="7">
    <location>
        <begin position="324"/>
        <end position="346"/>
    </location>
</feature>
<sequence>MIKCTRDFLKQTIQNNKQKCISSGCLKNVERNYSIDFVKFFAIFFVAAIHTGTVSGVQVGSMNGDDIDFFIDSFARFAVPFFFITSGYLFMQKMISIQDSNESVLKKQIKYFKKYTVKLIKLYFSWFIFYFLFELITNFIETEKTTEALSSMFVDYINSYNFMDIFYYGSDSPQYHLWFLPALIWAIIIVFIFMKMRLLKVLFIVSLGLHIYGLFGQSYSAFHEVTLNTCDAIFFALFYITMGALFAKYYDQVKVFAYKIVNIEYLILLIILSFVQVLEAFVTMKIFSGNAQNYFITTIPLIIILFLAIIKHPNIGRNTFISKIGANAVGIYVSHVFIMFFIRILMDRFGLTAIQDTVTWKILFTPAVFFIAYFFYAGIQKFKAKFNIYGFKSLYSTK</sequence>
<comment type="similarity">
    <text evidence="2">Belongs to the acyltransferase 3 family.</text>
</comment>
<organism evidence="9 10">
    <name type="scientific">Virgibacillus phasianinus</name>
    <dbReference type="NCBI Taxonomy" id="2017483"/>
    <lineage>
        <taxon>Bacteria</taxon>
        <taxon>Bacillati</taxon>
        <taxon>Bacillota</taxon>
        <taxon>Bacilli</taxon>
        <taxon>Bacillales</taxon>
        <taxon>Bacillaceae</taxon>
        <taxon>Virgibacillus</taxon>
    </lineage>
</organism>
<feature type="domain" description="Acyltransferase 3" evidence="8">
    <location>
        <begin position="32"/>
        <end position="376"/>
    </location>
</feature>
<accession>A0A220U306</accession>
<keyword evidence="3" id="KW-1003">Cell membrane</keyword>
<feature type="transmembrane region" description="Helical" evidence="7">
    <location>
        <begin position="115"/>
        <end position="133"/>
    </location>
</feature>
<feature type="transmembrane region" description="Helical" evidence="7">
    <location>
        <begin position="232"/>
        <end position="250"/>
    </location>
</feature>
<proteinExistence type="inferred from homology"/>
<protein>
    <recommendedName>
        <fullName evidence="8">Acyltransferase 3 domain-containing protein</fullName>
    </recommendedName>
</protein>
<feature type="transmembrane region" description="Helical" evidence="7">
    <location>
        <begin position="358"/>
        <end position="379"/>
    </location>
</feature>
<evidence type="ECO:0000256" key="3">
    <source>
        <dbReference type="ARBA" id="ARBA00022475"/>
    </source>
</evidence>
<evidence type="ECO:0000256" key="7">
    <source>
        <dbReference type="SAM" id="Phobius"/>
    </source>
</evidence>
<dbReference type="Proteomes" id="UP000198312">
    <property type="component" value="Chromosome"/>
</dbReference>
<feature type="transmembrane region" description="Helical" evidence="7">
    <location>
        <begin position="69"/>
        <end position="91"/>
    </location>
</feature>
<feature type="transmembrane region" description="Helical" evidence="7">
    <location>
        <begin position="37"/>
        <end position="57"/>
    </location>
</feature>
<dbReference type="EMBL" id="CP022315">
    <property type="protein sequence ID" value="ASK62133.1"/>
    <property type="molecule type" value="Genomic_DNA"/>
</dbReference>
<dbReference type="PANTHER" id="PTHR40074:SF2">
    <property type="entry name" value="O-ACETYLTRANSFERASE WECH"/>
    <property type="match status" value="1"/>
</dbReference>
<feature type="transmembrane region" description="Helical" evidence="7">
    <location>
        <begin position="294"/>
        <end position="312"/>
    </location>
</feature>
<keyword evidence="4 7" id="KW-0812">Transmembrane</keyword>
<keyword evidence="10" id="KW-1185">Reference proteome</keyword>
<gene>
    <name evidence="9" type="ORF">CFK37_08125</name>
</gene>
<dbReference type="InterPro" id="IPR002656">
    <property type="entry name" value="Acyl_transf_3_dom"/>
</dbReference>
<dbReference type="GO" id="GO:0009246">
    <property type="term" value="P:enterobacterial common antigen biosynthetic process"/>
    <property type="evidence" value="ECO:0007669"/>
    <property type="project" value="TreeGrafter"/>
</dbReference>
<evidence type="ECO:0000256" key="4">
    <source>
        <dbReference type="ARBA" id="ARBA00022692"/>
    </source>
</evidence>
<keyword evidence="5 7" id="KW-1133">Transmembrane helix</keyword>
<dbReference type="PANTHER" id="PTHR40074">
    <property type="entry name" value="O-ACETYLTRANSFERASE WECH"/>
    <property type="match status" value="1"/>
</dbReference>
<evidence type="ECO:0000313" key="10">
    <source>
        <dbReference type="Proteomes" id="UP000198312"/>
    </source>
</evidence>
<evidence type="ECO:0000256" key="2">
    <source>
        <dbReference type="ARBA" id="ARBA00007400"/>
    </source>
</evidence>
<evidence type="ECO:0000256" key="5">
    <source>
        <dbReference type="ARBA" id="ARBA00022989"/>
    </source>
</evidence>
<keyword evidence="6 7" id="KW-0472">Membrane</keyword>
<dbReference type="Pfam" id="PF01757">
    <property type="entry name" value="Acyl_transf_3"/>
    <property type="match status" value="1"/>
</dbReference>
<dbReference type="KEGG" id="vil:CFK37_08125"/>
<evidence type="ECO:0000313" key="9">
    <source>
        <dbReference type="EMBL" id="ASK62133.1"/>
    </source>
</evidence>
<evidence type="ECO:0000259" key="8">
    <source>
        <dbReference type="Pfam" id="PF01757"/>
    </source>
</evidence>
<evidence type="ECO:0000256" key="1">
    <source>
        <dbReference type="ARBA" id="ARBA00004651"/>
    </source>
</evidence>
<dbReference type="GO" id="GO:0016413">
    <property type="term" value="F:O-acetyltransferase activity"/>
    <property type="evidence" value="ECO:0007669"/>
    <property type="project" value="TreeGrafter"/>
</dbReference>
<dbReference type="GO" id="GO:0005886">
    <property type="term" value="C:plasma membrane"/>
    <property type="evidence" value="ECO:0007669"/>
    <property type="project" value="UniProtKB-SubCell"/>
</dbReference>
<name>A0A220U306_9BACI</name>
<feature type="transmembrane region" description="Helical" evidence="7">
    <location>
        <begin position="201"/>
        <end position="220"/>
    </location>
</feature>
<feature type="transmembrane region" description="Helical" evidence="7">
    <location>
        <begin position="262"/>
        <end position="282"/>
    </location>
</feature>
<dbReference type="AlphaFoldDB" id="A0A220U306"/>
<comment type="subcellular location">
    <subcellularLocation>
        <location evidence="1">Cell membrane</location>
        <topology evidence="1">Multi-pass membrane protein</topology>
    </subcellularLocation>
</comment>
<evidence type="ECO:0000256" key="6">
    <source>
        <dbReference type="ARBA" id="ARBA00023136"/>
    </source>
</evidence>